<keyword evidence="5" id="KW-1185">Reference proteome</keyword>
<keyword evidence="2" id="KW-0547">Nucleotide-binding</keyword>
<reference evidence="5" key="1">
    <citation type="submission" date="2017-06" db="EMBL/GenBank/DDBJ databases">
        <authorList>
            <person name="Varghese N."/>
            <person name="Submissions S."/>
        </authorList>
    </citation>
    <scope>NUCLEOTIDE SEQUENCE [LARGE SCALE GENOMIC DNA]</scope>
    <source>
        <strain evidence="5">DSM 28041</strain>
    </source>
</reference>
<dbReference type="InterPro" id="IPR040198">
    <property type="entry name" value="Fido_containing"/>
</dbReference>
<sequence>MRRIETRSILDATQQANQPLAAARLFGWHHALFSTGCGLYLLEVGAWRTRFMQVVSGPMGQERVHYQAPPADAVDEQMQQFLAWCNGPTELGPVLKAGLAHFWFMTIHPFDDDKNRMARAIADFS</sequence>
<evidence type="ECO:0000256" key="1">
    <source>
        <dbReference type="PIRSR" id="PIRSR640198-1"/>
    </source>
</evidence>
<feature type="active site" evidence="1">
    <location>
        <position position="108"/>
    </location>
</feature>
<dbReference type="PANTHER" id="PTHR13504">
    <property type="entry name" value="FIDO DOMAIN-CONTAINING PROTEIN DDB_G0283145"/>
    <property type="match status" value="1"/>
</dbReference>
<accession>A0A239AFJ5</accession>
<evidence type="ECO:0000313" key="4">
    <source>
        <dbReference type="EMBL" id="SNR94111.1"/>
    </source>
</evidence>
<dbReference type="AlphaFoldDB" id="A0A239AFJ5"/>
<dbReference type="SUPFAM" id="SSF140931">
    <property type="entry name" value="Fic-like"/>
    <property type="match status" value="1"/>
</dbReference>
<protein>
    <submittedName>
        <fullName evidence="4">Fic/DOC family protein</fullName>
    </submittedName>
</protein>
<name>A0A239AFJ5_9BACT</name>
<organism evidence="4 5">
    <name type="scientific">Hymenobacter mucosus</name>
    <dbReference type="NCBI Taxonomy" id="1411120"/>
    <lineage>
        <taxon>Bacteria</taxon>
        <taxon>Pseudomonadati</taxon>
        <taxon>Bacteroidota</taxon>
        <taxon>Cytophagia</taxon>
        <taxon>Cytophagales</taxon>
        <taxon>Hymenobacteraceae</taxon>
        <taxon>Hymenobacter</taxon>
    </lineage>
</organism>
<evidence type="ECO:0000313" key="5">
    <source>
        <dbReference type="Proteomes" id="UP000198310"/>
    </source>
</evidence>
<proteinExistence type="predicted"/>
<evidence type="ECO:0000259" key="3">
    <source>
        <dbReference type="PROSITE" id="PS51459"/>
    </source>
</evidence>
<gene>
    <name evidence="4" type="ORF">SAMN06269173_11233</name>
</gene>
<dbReference type="GO" id="GO:0005524">
    <property type="term" value="F:ATP binding"/>
    <property type="evidence" value="ECO:0007669"/>
    <property type="project" value="UniProtKB-KW"/>
</dbReference>
<evidence type="ECO:0000256" key="2">
    <source>
        <dbReference type="PIRSR" id="PIRSR640198-2"/>
    </source>
</evidence>
<dbReference type="Proteomes" id="UP000198310">
    <property type="component" value="Unassembled WGS sequence"/>
</dbReference>
<dbReference type="RefSeq" id="WP_218823207.1">
    <property type="nucleotide sequence ID" value="NZ_FZNS01000012.1"/>
</dbReference>
<feature type="domain" description="Fido" evidence="3">
    <location>
        <begin position="20"/>
        <end position="125"/>
    </location>
</feature>
<feature type="binding site" evidence="2">
    <location>
        <begin position="112"/>
        <end position="119"/>
    </location>
    <ligand>
        <name>ATP</name>
        <dbReference type="ChEBI" id="CHEBI:30616"/>
    </ligand>
</feature>
<dbReference type="PANTHER" id="PTHR13504:SF33">
    <property type="entry name" value="FIC FAMILY PROTEIN"/>
    <property type="match status" value="1"/>
</dbReference>
<dbReference type="EMBL" id="FZNS01000012">
    <property type="protein sequence ID" value="SNR94111.1"/>
    <property type="molecule type" value="Genomic_DNA"/>
</dbReference>
<dbReference type="PROSITE" id="PS51459">
    <property type="entry name" value="FIDO"/>
    <property type="match status" value="1"/>
</dbReference>
<keyword evidence="2" id="KW-0067">ATP-binding</keyword>
<dbReference type="Pfam" id="PF02661">
    <property type="entry name" value="Fic"/>
    <property type="match status" value="1"/>
</dbReference>
<dbReference type="Gene3D" id="1.10.3290.10">
    <property type="entry name" value="Fido-like domain"/>
    <property type="match status" value="1"/>
</dbReference>
<dbReference type="InterPro" id="IPR036597">
    <property type="entry name" value="Fido-like_dom_sf"/>
</dbReference>
<dbReference type="InterPro" id="IPR003812">
    <property type="entry name" value="Fido"/>
</dbReference>